<proteinExistence type="predicted"/>
<comment type="caution">
    <text evidence="1">The sequence shown here is derived from an EMBL/GenBank/DDBJ whole genome shotgun (WGS) entry which is preliminary data.</text>
</comment>
<dbReference type="AlphaFoldDB" id="A0AAN7AGA4"/>
<reference evidence="1" key="1">
    <citation type="journal article" date="2023" name="Mol. Phylogenet. Evol.">
        <title>Genome-scale phylogeny and comparative genomics of the fungal order Sordariales.</title>
        <authorList>
            <person name="Hensen N."/>
            <person name="Bonometti L."/>
            <person name="Westerberg I."/>
            <person name="Brannstrom I.O."/>
            <person name="Guillou S."/>
            <person name="Cros-Aarteil S."/>
            <person name="Calhoun S."/>
            <person name="Haridas S."/>
            <person name="Kuo A."/>
            <person name="Mondo S."/>
            <person name="Pangilinan J."/>
            <person name="Riley R."/>
            <person name="LaButti K."/>
            <person name="Andreopoulos B."/>
            <person name="Lipzen A."/>
            <person name="Chen C."/>
            <person name="Yan M."/>
            <person name="Daum C."/>
            <person name="Ng V."/>
            <person name="Clum A."/>
            <person name="Steindorff A."/>
            <person name="Ohm R.A."/>
            <person name="Martin F."/>
            <person name="Silar P."/>
            <person name="Natvig D.O."/>
            <person name="Lalanne C."/>
            <person name="Gautier V."/>
            <person name="Ament-Velasquez S.L."/>
            <person name="Kruys A."/>
            <person name="Hutchinson M.I."/>
            <person name="Powell A.J."/>
            <person name="Barry K."/>
            <person name="Miller A.N."/>
            <person name="Grigoriev I.V."/>
            <person name="Debuchy R."/>
            <person name="Gladieux P."/>
            <person name="Hiltunen Thoren M."/>
            <person name="Johannesson H."/>
        </authorList>
    </citation>
    <scope>NUCLEOTIDE SEQUENCE</scope>
    <source>
        <strain evidence="1">PSN309</strain>
    </source>
</reference>
<dbReference type="Proteomes" id="UP001302126">
    <property type="component" value="Unassembled WGS sequence"/>
</dbReference>
<accession>A0AAN7AGA4</accession>
<evidence type="ECO:0000313" key="2">
    <source>
        <dbReference type="Proteomes" id="UP001302126"/>
    </source>
</evidence>
<evidence type="ECO:0000313" key="1">
    <source>
        <dbReference type="EMBL" id="KAK4184822.1"/>
    </source>
</evidence>
<name>A0AAN7AGA4_9PEZI</name>
<sequence length="209" mass="22612">MYSRRKKKSFIMVSFRSLVTTILLTFVALPSVIAVTSGTVISNIQSLKDRSVAMQAPANEVNIVNAWLFIAGLGPIPGLINQFKSFNEYTSGLNAAYLNSPPFPDSDTTAAGISTAFRDFATQHRILLNILLGNARISSGGIPELGDILQNLSRQIRDVLVYGQGNVTTFKTRIVSLVNAAADQQVEGAFLQLSELYPIVIDAYTGNLA</sequence>
<organism evidence="1 2">
    <name type="scientific">Podospora australis</name>
    <dbReference type="NCBI Taxonomy" id="1536484"/>
    <lineage>
        <taxon>Eukaryota</taxon>
        <taxon>Fungi</taxon>
        <taxon>Dikarya</taxon>
        <taxon>Ascomycota</taxon>
        <taxon>Pezizomycotina</taxon>
        <taxon>Sordariomycetes</taxon>
        <taxon>Sordariomycetidae</taxon>
        <taxon>Sordariales</taxon>
        <taxon>Podosporaceae</taxon>
        <taxon>Podospora</taxon>
    </lineage>
</organism>
<dbReference type="Pfam" id="PF17615">
    <property type="entry name" value="C166"/>
    <property type="match status" value="1"/>
</dbReference>
<protein>
    <submittedName>
        <fullName evidence="1">Uncharacterized protein</fullName>
    </submittedName>
</protein>
<gene>
    <name evidence="1" type="ORF">QBC35DRAFT_505112</name>
</gene>
<dbReference type="EMBL" id="MU864473">
    <property type="protein sequence ID" value="KAK4184822.1"/>
    <property type="molecule type" value="Genomic_DNA"/>
</dbReference>
<keyword evidence="2" id="KW-1185">Reference proteome</keyword>
<reference evidence="1" key="2">
    <citation type="submission" date="2023-05" db="EMBL/GenBank/DDBJ databases">
        <authorList>
            <consortium name="Lawrence Berkeley National Laboratory"/>
            <person name="Steindorff A."/>
            <person name="Hensen N."/>
            <person name="Bonometti L."/>
            <person name="Westerberg I."/>
            <person name="Brannstrom I.O."/>
            <person name="Guillou S."/>
            <person name="Cros-Aarteil S."/>
            <person name="Calhoun S."/>
            <person name="Haridas S."/>
            <person name="Kuo A."/>
            <person name="Mondo S."/>
            <person name="Pangilinan J."/>
            <person name="Riley R."/>
            <person name="Labutti K."/>
            <person name="Andreopoulos B."/>
            <person name="Lipzen A."/>
            <person name="Chen C."/>
            <person name="Yanf M."/>
            <person name="Daum C."/>
            <person name="Ng V."/>
            <person name="Clum A."/>
            <person name="Ohm R."/>
            <person name="Martin F."/>
            <person name="Silar P."/>
            <person name="Natvig D."/>
            <person name="Lalanne C."/>
            <person name="Gautier V."/>
            <person name="Ament-Velasquez S.L."/>
            <person name="Kruys A."/>
            <person name="Hutchinson M.I."/>
            <person name="Powell A.J."/>
            <person name="Barry K."/>
            <person name="Miller A.N."/>
            <person name="Grigoriev I.V."/>
            <person name="Debuchy R."/>
            <person name="Gladieux P."/>
            <person name="Thoren M.H."/>
            <person name="Johannesson H."/>
        </authorList>
    </citation>
    <scope>NUCLEOTIDE SEQUENCE</scope>
    <source>
        <strain evidence="1">PSN309</strain>
    </source>
</reference>